<dbReference type="InterPro" id="IPR006501">
    <property type="entry name" value="Pectinesterase_inhib_dom"/>
</dbReference>
<feature type="region of interest" description="Disordered" evidence="1">
    <location>
        <begin position="36"/>
        <end position="80"/>
    </location>
</feature>
<protein>
    <recommendedName>
        <fullName evidence="3">Pectinesterase inhibitor domain-containing protein</fullName>
    </recommendedName>
</protein>
<keyword evidence="2" id="KW-0732">Signal</keyword>
<dbReference type="Gene3D" id="1.20.140.40">
    <property type="entry name" value="Invertase/pectin methylesterase inhibitor family protein"/>
    <property type="match status" value="1"/>
</dbReference>
<evidence type="ECO:0000313" key="6">
    <source>
        <dbReference type="Proteomes" id="UP000326396"/>
    </source>
</evidence>
<keyword evidence="6" id="KW-1185">Reference proteome</keyword>
<dbReference type="EMBL" id="SZYD01000003">
    <property type="protein sequence ID" value="KAD6795192.1"/>
    <property type="molecule type" value="Genomic_DNA"/>
</dbReference>
<proteinExistence type="predicted"/>
<sequence>MAPAKQMLILIFISAHIIFATCKDANSATPRALAMGLAKTKDEKTEPKDKDDDDKENDEKKANGKEANGEEDDVANKVANKMRKIEKKITTFNASLKKRMDNPESSHGSHECVSECDEVLGAAIDDIKKTLDSIDNQNLAKANFDVSAVSTNVDTCNDCFDEMVGGDSKAKKLSDWVQKTTGDVLEALQKAES</sequence>
<accession>A0A5N6PNM7</accession>
<evidence type="ECO:0000256" key="1">
    <source>
        <dbReference type="SAM" id="MobiDB-lite"/>
    </source>
</evidence>
<comment type="caution">
    <text evidence="5">The sequence shown here is derived from an EMBL/GenBank/DDBJ whole genome shotgun (WGS) entry which is preliminary data.</text>
</comment>
<dbReference type="InterPro" id="IPR035513">
    <property type="entry name" value="Invertase/methylesterase_inhib"/>
</dbReference>
<dbReference type="Pfam" id="PF04043">
    <property type="entry name" value="PMEI"/>
    <property type="match status" value="1"/>
</dbReference>
<feature type="compositionally biased region" description="Basic and acidic residues" evidence="1">
    <location>
        <begin position="57"/>
        <end position="68"/>
    </location>
</feature>
<gene>
    <name evidence="4" type="ORF">E3N88_06080</name>
    <name evidence="5" type="ORF">E3N88_06088</name>
</gene>
<dbReference type="EMBL" id="SZYD01000003">
    <property type="protein sequence ID" value="KAD6795184.1"/>
    <property type="molecule type" value="Genomic_DNA"/>
</dbReference>
<evidence type="ECO:0000313" key="5">
    <source>
        <dbReference type="EMBL" id="KAD6795192.1"/>
    </source>
</evidence>
<dbReference type="GO" id="GO:0004857">
    <property type="term" value="F:enzyme inhibitor activity"/>
    <property type="evidence" value="ECO:0007669"/>
    <property type="project" value="InterPro"/>
</dbReference>
<evidence type="ECO:0000256" key="2">
    <source>
        <dbReference type="SAM" id="SignalP"/>
    </source>
</evidence>
<evidence type="ECO:0000313" key="4">
    <source>
        <dbReference type="EMBL" id="KAD6795184.1"/>
    </source>
</evidence>
<feature type="compositionally biased region" description="Basic and acidic residues" evidence="1">
    <location>
        <begin position="39"/>
        <end position="50"/>
    </location>
</feature>
<evidence type="ECO:0000259" key="3">
    <source>
        <dbReference type="Pfam" id="PF04043"/>
    </source>
</evidence>
<dbReference type="Proteomes" id="UP000326396">
    <property type="component" value="Linkage Group LG11"/>
</dbReference>
<dbReference type="AlphaFoldDB" id="A0A5N6PNM7"/>
<reference evidence="5 6" key="1">
    <citation type="submission" date="2019-05" db="EMBL/GenBank/DDBJ databases">
        <title>Mikania micrantha, genome provides insights into the molecular mechanism of rapid growth.</title>
        <authorList>
            <person name="Liu B."/>
        </authorList>
    </citation>
    <scope>NUCLEOTIDE SEQUENCE [LARGE SCALE GENOMIC DNA]</scope>
    <source>
        <strain evidence="5">NLD-2019</strain>
        <tissue evidence="5">Leaf</tissue>
    </source>
</reference>
<name>A0A5N6PNM7_9ASTR</name>
<dbReference type="OrthoDB" id="1915198at2759"/>
<organism evidence="5 6">
    <name type="scientific">Mikania micrantha</name>
    <name type="common">bitter vine</name>
    <dbReference type="NCBI Taxonomy" id="192012"/>
    <lineage>
        <taxon>Eukaryota</taxon>
        <taxon>Viridiplantae</taxon>
        <taxon>Streptophyta</taxon>
        <taxon>Embryophyta</taxon>
        <taxon>Tracheophyta</taxon>
        <taxon>Spermatophyta</taxon>
        <taxon>Magnoliopsida</taxon>
        <taxon>eudicotyledons</taxon>
        <taxon>Gunneridae</taxon>
        <taxon>Pentapetalae</taxon>
        <taxon>asterids</taxon>
        <taxon>campanulids</taxon>
        <taxon>Asterales</taxon>
        <taxon>Asteraceae</taxon>
        <taxon>Asteroideae</taxon>
        <taxon>Heliantheae alliance</taxon>
        <taxon>Eupatorieae</taxon>
        <taxon>Mikania</taxon>
    </lineage>
</organism>
<feature type="signal peptide" evidence="2">
    <location>
        <begin position="1"/>
        <end position="22"/>
    </location>
</feature>
<feature type="domain" description="Pectinesterase inhibitor" evidence="3">
    <location>
        <begin position="76"/>
        <end position="179"/>
    </location>
</feature>
<dbReference type="SUPFAM" id="SSF101148">
    <property type="entry name" value="Plant invertase/pectin methylesterase inhibitor"/>
    <property type="match status" value="1"/>
</dbReference>
<feature type="chain" id="PRO_5033860108" description="Pectinesterase inhibitor domain-containing protein" evidence="2">
    <location>
        <begin position="23"/>
        <end position="193"/>
    </location>
</feature>